<dbReference type="InterPro" id="IPR036962">
    <property type="entry name" value="Glyco_hydro_3_N_sf"/>
</dbReference>
<dbReference type="InterPro" id="IPR001764">
    <property type="entry name" value="Glyco_hydro_3_N"/>
</dbReference>
<dbReference type="PANTHER" id="PTHR42715">
    <property type="entry name" value="BETA-GLUCOSIDASE"/>
    <property type="match status" value="1"/>
</dbReference>
<dbReference type="GO" id="GO:0008422">
    <property type="term" value="F:beta-glucosidase activity"/>
    <property type="evidence" value="ECO:0007669"/>
    <property type="project" value="UniProtKB-ARBA"/>
</dbReference>
<dbReference type="PANTHER" id="PTHR42715:SF10">
    <property type="entry name" value="BETA-GLUCOSIDASE"/>
    <property type="match status" value="1"/>
</dbReference>
<dbReference type="Gene3D" id="2.60.40.10">
    <property type="entry name" value="Immunoglobulins"/>
    <property type="match status" value="1"/>
</dbReference>
<reference evidence="4 5" key="1">
    <citation type="submission" date="2016-02" db="EMBL/GenBank/DDBJ databases">
        <authorList>
            <person name="Wen L."/>
            <person name="He K."/>
            <person name="Yang H."/>
        </authorList>
    </citation>
    <scope>NUCLEOTIDE SEQUENCE [LARGE SCALE GENOMIC DNA]</scope>
    <source>
        <strain evidence="4 5">KLE1704</strain>
    </source>
</reference>
<proteinExistence type="inferred from homology"/>
<dbReference type="SUPFAM" id="SSF51445">
    <property type="entry name" value="(Trans)glycosidases"/>
    <property type="match status" value="1"/>
</dbReference>
<keyword evidence="2 4" id="KW-0378">Hydrolase</keyword>
<gene>
    <name evidence="4" type="ORF">HMPREF2531_00715</name>
</gene>
<dbReference type="Gene3D" id="3.40.50.1700">
    <property type="entry name" value="Glycoside hydrolase family 3 C-terminal domain"/>
    <property type="match status" value="1"/>
</dbReference>
<evidence type="ECO:0000256" key="2">
    <source>
        <dbReference type="ARBA" id="ARBA00022801"/>
    </source>
</evidence>
<accession>A0A139LSY0</accession>
<dbReference type="Proteomes" id="UP000070319">
    <property type="component" value="Unassembled WGS sequence"/>
</dbReference>
<protein>
    <submittedName>
        <fullName evidence="4">Glycosyl hydrolase family 3 protein</fullName>
    </submittedName>
</protein>
<feature type="domain" description="Fibronectin type III-like" evidence="3">
    <location>
        <begin position="646"/>
        <end position="716"/>
    </location>
</feature>
<dbReference type="Pfam" id="PF14310">
    <property type="entry name" value="Fn3-like"/>
    <property type="match status" value="1"/>
</dbReference>
<dbReference type="Pfam" id="PF01915">
    <property type="entry name" value="Glyco_hydro_3_C"/>
    <property type="match status" value="1"/>
</dbReference>
<evidence type="ECO:0000313" key="5">
    <source>
        <dbReference type="Proteomes" id="UP000070319"/>
    </source>
</evidence>
<dbReference type="FunFam" id="2.60.40.10:FF:000495">
    <property type="entry name" value="Periplasmic beta-glucosidase"/>
    <property type="match status" value="1"/>
</dbReference>
<dbReference type="InterPro" id="IPR002772">
    <property type="entry name" value="Glyco_hydro_3_C"/>
</dbReference>
<dbReference type="InterPro" id="IPR017853">
    <property type="entry name" value="GH"/>
</dbReference>
<evidence type="ECO:0000259" key="3">
    <source>
        <dbReference type="SMART" id="SM01217"/>
    </source>
</evidence>
<comment type="similarity">
    <text evidence="1">Belongs to the glycosyl hydrolase 3 family.</text>
</comment>
<dbReference type="Pfam" id="PF00933">
    <property type="entry name" value="Glyco_hydro_3"/>
    <property type="match status" value="1"/>
</dbReference>
<dbReference type="GO" id="GO:0005975">
    <property type="term" value="P:carbohydrate metabolic process"/>
    <property type="evidence" value="ECO:0007669"/>
    <property type="project" value="InterPro"/>
</dbReference>
<dbReference type="SMART" id="SM01217">
    <property type="entry name" value="Fn3_like"/>
    <property type="match status" value="1"/>
</dbReference>
<dbReference type="PRINTS" id="PR00133">
    <property type="entry name" value="GLHYDRLASE3"/>
</dbReference>
<dbReference type="EMBL" id="LTDF01000044">
    <property type="protein sequence ID" value="KXT54544.1"/>
    <property type="molecule type" value="Genomic_DNA"/>
</dbReference>
<comment type="caution">
    <text evidence="4">The sequence shown here is derived from an EMBL/GenBank/DDBJ whole genome shotgun (WGS) entry which is preliminary data.</text>
</comment>
<organism evidence="4">
    <name type="scientific">Bacteroides intestinalis</name>
    <dbReference type="NCBI Taxonomy" id="329854"/>
    <lineage>
        <taxon>Bacteria</taxon>
        <taxon>Pseudomonadati</taxon>
        <taxon>Bacteroidota</taxon>
        <taxon>Bacteroidia</taxon>
        <taxon>Bacteroidales</taxon>
        <taxon>Bacteroidaceae</taxon>
        <taxon>Bacteroides</taxon>
    </lineage>
</organism>
<evidence type="ECO:0000256" key="1">
    <source>
        <dbReference type="ARBA" id="ARBA00005336"/>
    </source>
</evidence>
<dbReference type="AlphaFoldDB" id="A0A139LSY0"/>
<dbReference type="InterPro" id="IPR036881">
    <property type="entry name" value="Glyco_hydro_3_C_sf"/>
</dbReference>
<evidence type="ECO:0000313" key="4">
    <source>
        <dbReference type="EMBL" id="KXT54544.1"/>
    </source>
</evidence>
<dbReference type="InterPro" id="IPR026891">
    <property type="entry name" value="Fn3-like"/>
</dbReference>
<dbReference type="Gene3D" id="3.20.20.300">
    <property type="entry name" value="Glycoside hydrolase, family 3, N-terminal domain"/>
    <property type="match status" value="1"/>
</dbReference>
<name>A0A139LSY0_9BACE</name>
<dbReference type="PATRIC" id="fig|329854.7.peg.718"/>
<dbReference type="InterPro" id="IPR013783">
    <property type="entry name" value="Ig-like_fold"/>
</dbReference>
<dbReference type="InterPro" id="IPR050288">
    <property type="entry name" value="Cellulose_deg_GH3"/>
</dbReference>
<sequence>MNINPKQMKFSIRKISMLVAIATLPVSLRAQEIPIYRDASKPIEERIDDALSRMTLEEKVGLLHADRSYGSAGVPRLGIPENNLSDGPSGLRPEMVWQTWIHAGMSSDSCTAFPALVCLAATWNPEMGHLFGKSLGEEALYRDKNMLLGPAVNIFRTPMNGRNFEYMGEDPYLTSKMAVSYIKGVQENHVSACVKHFAVNNQETKRTTINTIVDERTLHEIYFPAFKAAVQEAGVWAVMGAYNKFSGQYCCHNSYLLNDVLRGEWGFDGVVVSDFGGTHDTQEAIDNGLDMEFGTDLGSLEAFQNYRLGKPYLKLLKQNETSEKVLNEKVRRVLRMMYRTNMSEGRPWGTLASEEHAMAARKIAEEGIVLLKNNNKILPVNIGSLNRILVVGENAVKMMSRDGGSSEAKSKYEVVPLEGIRKYVADRIEVDYQPGYSSTASKSVNDSLHTEAVKAAKGADIVLYIGGMNKNLHMDCEGVDRESYNLPYEQDALIADLSVVNPSLVAVMVCGNAYAMPWHKKVPAIVQAWYGGTEAGNAIADVLFGEVNPSGKLPFSFPVKIEDNAAHAFNAYPGDGETVEYKEGIFVGYRWFEKEKIKPLFAFGHGLSYTSFDYGKITLDKKTIKSTDNITVTIPITNSGNREGAEVVQLYIMDMESSLPRPLKELKGFKKVNLAPGETVKVNFTIGKEALSFYTPERHEWVVEPGKFQILVGTASDDIRSSATFRVER</sequence>
<dbReference type="SUPFAM" id="SSF52279">
    <property type="entry name" value="Beta-D-glucan exohydrolase, C-terminal domain"/>
    <property type="match status" value="1"/>
</dbReference>